<evidence type="ECO:0000256" key="1">
    <source>
        <dbReference type="PROSITE-ProRule" id="PRU00221"/>
    </source>
</evidence>
<evidence type="ECO:0000313" key="3">
    <source>
        <dbReference type="EMBL" id="KAG2391937.1"/>
    </source>
</evidence>
<dbReference type="SMART" id="SM00320">
    <property type="entry name" value="WD40"/>
    <property type="match status" value="2"/>
</dbReference>
<gene>
    <name evidence="3" type="ORF">C9374_013422</name>
</gene>
<dbReference type="AlphaFoldDB" id="A0AA88H2A7"/>
<dbReference type="RefSeq" id="XP_044553831.1">
    <property type="nucleotide sequence ID" value="XM_044689297.1"/>
</dbReference>
<protein>
    <recommendedName>
        <fullName evidence="5">Guanine nucleotide-binding protein subunit beta-like protein</fullName>
    </recommendedName>
</protein>
<organism evidence="3 4">
    <name type="scientific">Naegleria lovaniensis</name>
    <name type="common">Amoeba</name>
    <dbReference type="NCBI Taxonomy" id="51637"/>
    <lineage>
        <taxon>Eukaryota</taxon>
        <taxon>Discoba</taxon>
        <taxon>Heterolobosea</taxon>
        <taxon>Tetramitia</taxon>
        <taxon>Eutetramitia</taxon>
        <taxon>Vahlkampfiidae</taxon>
        <taxon>Naegleria</taxon>
    </lineage>
</organism>
<name>A0AA88H2A7_NAELO</name>
<dbReference type="InterPro" id="IPR015943">
    <property type="entry name" value="WD40/YVTN_repeat-like_dom_sf"/>
</dbReference>
<proteinExistence type="predicted"/>
<dbReference type="SUPFAM" id="SSF50978">
    <property type="entry name" value="WD40 repeat-like"/>
    <property type="match status" value="1"/>
</dbReference>
<evidence type="ECO:0008006" key="5">
    <source>
        <dbReference type="Google" id="ProtNLM"/>
    </source>
</evidence>
<evidence type="ECO:0000313" key="4">
    <source>
        <dbReference type="Proteomes" id="UP000816034"/>
    </source>
</evidence>
<dbReference type="Gene3D" id="2.130.10.10">
    <property type="entry name" value="YVTN repeat-like/Quinoprotein amine dehydrogenase"/>
    <property type="match status" value="1"/>
</dbReference>
<dbReference type="Pfam" id="PF00400">
    <property type="entry name" value="WD40"/>
    <property type="match status" value="1"/>
</dbReference>
<dbReference type="PANTHER" id="PTHR43991:SF12">
    <property type="entry name" value="WD REPEAT PROTEIN (AFU_ORTHOLOGUE AFUA_8G05640)"/>
    <property type="match status" value="1"/>
</dbReference>
<dbReference type="InterPro" id="IPR036322">
    <property type="entry name" value="WD40_repeat_dom_sf"/>
</dbReference>
<reference evidence="3 4" key="1">
    <citation type="journal article" date="2018" name="BMC Genomics">
        <title>The genome of Naegleria lovaniensis, the basis for a comparative approach to unravel pathogenicity factors of the human pathogenic amoeba N. fowleri.</title>
        <authorList>
            <person name="Liechti N."/>
            <person name="Schurch N."/>
            <person name="Bruggmann R."/>
            <person name="Wittwer M."/>
        </authorList>
    </citation>
    <scope>NUCLEOTIDE SEQUENCE [LARGE SCALE GENOMIC DNA]</scope>
    <source>
        <strain evidence="3 4">ATCC 30569</strain>
    </source>
</reference>
<feature type="compositionally biased region" description="Polar residues" evidence="2">
    <location>
        <begin position="1"/>
        <end position="10"/>
    </location>
</feature>
<evidence type="ECO:0000256" key="2">
    <source>
        <dbReference type="SAM" id="MobiDB-lite"/>
    </source>
</evidence>
<feature type="repeat" description="WD" evidence="1">
    <location>
        <begin position="317"/>
        <end position="352"/>
    </location>
</feature>
<dbReference type="GeneID" id="68105875"/>
<dbReference type="PROSITE" id="PS50082">
    <property type="entry name" value="WD_REPEATS_2"/>
    <property type="match status" value="1"/>
</dbReference>
<feature type="region of interest" description="Disordered" evidence="2">
    <location>
        <begin position="1"/>
        <end position="20"/>
    </location>
</feature>
<dbReference type="Proteomes" id="UP000816034">
    <property type="component" value="Unassembled WGS sequence"/>
</dbReference>
<dbReference type="PROSITE" id="PS50294">
    <property type="entry name" value="WD_REPEATS_REGION"/>
    <property type="match status" value="1"/>
</dbReference>
<comment type="caution">
    <text evidence="3">The sequence shown here is derived from an EMBL/GenBank/DDBJ whole genome shotgun (WGS) entry which is preliminary data.</text>
</comment>
<dbReference type="PANTHER" id="PTHR43991">
    <property type="entry name" value="WD REPEAT PROTEIN (AFU_ORTHOLOGUE AFUA_8G05640)-RELATED"/>
    <property type="match status" value="1"/>
</dbReference>
<keyword evidence="1" id="KW-0853">WD repeat</keyword>
<dbReference type="InterPro" id="IPR001680">
    <property type="entry name" value="WD40_rpt"/>
</dbReference>
<sequence length="453" mass="51340">MPNQPSSGSENYDIEPGPIDQFDRKLKFNNQQSLEIDTTSYQSQIYGLDIQRIGWEVTIKRSRSHYRLERIKGYDKHGTEKNADESKPVGDLCDIEHKLHFPREEKSCFYSFRSNSRQTHCSFTHFQLRHLLATTSPTDVFYMNDYSVYHWNTIAKTTEQSNGKTSIERKLLDLHKGHGIIKDLTYMGNDQIPGILISTLNASFPYLAVGGFKGEIVIASLENEGEIIYNGRISSASNSITNYMDIRGNTLLVSSNDGVVRKFDLPTMDLLSAVSFEYCINNAAMQSHNGKLMAVIGDTYDVVVCDQEGTKASMMKLKGHMDYSFALSWNPVNEYQFATGSQDRLLCVWDIRRPSSPVYSIPAIIGAVRSVRYSEDGQFLASAEPADFVHIYNVNSNFDKEQLLDFYGEIVGLDFSKKDGGKSLYVGIFDRQFKSLMEFSRFSTDSTVDDIFI</sequence>
<accession>A0AA88H2A7</accession>
<dbReference type="EMBL" id="PYSW02000006">
    <property type="protein sequence ID" value="KAG2391937.1"/>
    <property type="molecule type" value="Genomic_DNA"/>
</dbReference>
<keyword evidence="4" id="KW-1185">Reference proteome</keyword>